<evidence type="ECO:0000256" key="2">
    <source>
        <dbReference type="ARBA" id="ARBA00023242"/>
    </source>
</evidence>
<evidence type="ECO:0000259" key="4">
    <source>
        <dbReference type="PROSITE" id="PS50048"/>
    </source>
</evidence>
<dbReference type="GO" id="GO:0003677">
    <property type="term" value="F:DNA binding"/>
    <property type="evidence" value="ECO:0007669"/>
    <property type="project" value="InterPro"/>
</dbReference>
<keyword evidence="2" id="KW-0539">Nucleus</keyword>
<dbReference type="PANTHER" id="PTHR46910:SF38">
    <property type="entry name" value="ZN(2)-C6 FUNGAL-TYPE DOMAIN-CONTAINING PROTEIN"/>
    <property type="match status" value="1"/>
</dbReference>
<proteinExistence type="predicted"/>
<reference evidence="5 6" key="1">
    <citation type="journal article" date="2015" name="Fungal Genet. Biol.">
        <title>Evolution of novel wood decay mechanisms in Agaricales revealed by the genome sequences of Fistulina hepatica and Cylindrobasidium torrendii.</title>
        <authorList>
            <person name="Floudas D."/>
            <person name="Held B.W."/>
            <person name="Riley R."/>
            <person name="Nagy L.G."/>
            <person name="Koehler G."/>
            <person name="Ransdell A.S."/>
            <person name="Younus H."/>
            <person name="Chow J."/>
            <person name="Chiniquy J."/>
            <person name="Lipzen A."/>
            <person name="Tritt A."/>
            <person name="Sun H."/>
            <person name="Haridas S."/>
            <person name="LaButti K."/>
            <person name="Ohm R.A."/>
            <person name="Kues U."/>
            <person name="Blanchette R.A."/>
            <person name="Grigoriev I.V."/>
            <person name="Minto R.E."/>
            <person name="Hibbett D.S."/>
        </authorList>
    </citation>
    <scope>NUCLEOTIDE SEQUENCE [LARGE SCALE GENOMIC DNA]</scope>
    <source>
        <strain evidence="5 6">FP15055 ss-10</strain>
    </source>
</reference>
<dbReference type="PANTHER" id="PTHR46910">
    <property type="entry name" value="TRANSCRIPTION FACTOR PDR1"/>
    <property type="match status" value="1"/>
</dbReference>
<dbReference type="CDD" id="cd12148">
    <property type="entry name" value="fungal_TF_MHR"/>
    <property type="match status" value="1"/>
</dbReference>
<evidence type="ECO:0000313" key="6">
    <source>
        <dbReference type="Proteomes" id="UP000054007"/>
    </source>
</evidence>
<dbReference type="InterPro" id="IPR050987">
    <property type="entry name" value="AtrR-like"/>
</dbReference>
<dbReference type="InterPro" id="IPR001138">
    <property type="entry name" value="Zn2Cys6_DnaBD"/>
</dbReference>
<feature type="compositionally biased region" description="Low complexity" evidence="3">
    <location>
        <begin position="80"/>
        <end position="92"/>
    </location>
</feature>
<feature type="domain" description="Zn(2)-C6 fungal-type" evidence="4">
    <location>
        <begin position="14"/>
        <end position="48"/>
    </location>
</feature>
<accession>A0A0D7B0N3</accession>
<dbReference type="Pfam" id="PF04082">
    <property type="entry name" value="Fungal_trans"/>
    <property type="match status" value="1"/>
</dbReference>
<evidence type="ECO:0000313" key="5">
    <source>
        <dbReference type="EMBL" id="KIY63689.1"/>
    </source>
</evidence>
<organism evidence="5 6">
    <name type="scientific">Cylindrobasidium torrendii FP15055 ss-10</name>
    <dbReference type="NCBI Taxonomy" id="1314674"/>
    <lineage>
        <taxon>Eukaryota</taxon>
        <taxon>Fungi</taxon>
        <taxon>Dikarya</taxon>
        <taxon>Basidiomycota</taxon>
        <taxon>Agaricomycotina</taxon>
        <taxon>Agaricomycetes</taxon>
        <taxon>Agaricomycetidae</taxon>
        <taxon>Agaricales</taxon>
        <taxon>Marasmiineae</taxon>
        <taxon>Physalacriaceae</taxon>
        <taxon>Cylindrobasidium</taxon>
    </lineage>
</organism>
<dbReference type="AlphaFoldDB" id="A0A0D7B0N3"/>
<name>A0A0D7B0N3_9AGAR</name>
<dbReference type="InterPro" id="IPR036864">
    <property type="entry name" value="Zn2-C6_fun-type_DNA-bd_sf"/>
</dbReference>
<keyword evidence="1" id="KW-0479">Metal-binding</keyword>
<dbReference type="SMART" id="SM00906">
    <property type="entry name" value="Fungal_trans"/>
    <property type="match status" value="1"/>
</dbReference>
<evidence type="ECO:0000256" key="1">
    <source>
        <dbReference type="ARBA" id="ARBA00022723"/>
    </source>
</evidence>
<dbReference type="Pfam" id="PF00172">
    <property type="entry name" value="Zn_clus"/>
    <property type="match status" value="1"/>
</dbReference>
<dbReference type="PROSITE" id="PS50048">
    <property type="entry name" value="ZN2_CY6_FUNGAL_2"/>
    <property type="match status" value="1"/>
</dbReference>
<dbReference type="Proteomes" id="UP000054007">
    <property type="component" value="Unassembled WGS sequence"/>
</dbReference>
<dbReference type="GO" id="GO:0006351">
    <property type="term" value="P:DNA-templated transcription"/>
    <property type="evidence" value="ECO:0007669"/>
    <property type="project" value="InterPro"/>
</dbReference>
<dbReference type="CDD" id="cd00067">
    <property type="entry name" value="GAL4"/>
    <property type="match status" value="1"/>
</dbReference>
<dbReference type="SUPFAM" id="SSF57701">
    <property type="entry name" value="Zn2/Cys6 DNA-binding domain"/>
    <property type="match status" value="1"/>
</dbReference>
<dbReference type="Gene3D" id="4.10.240.10">
    <property type="entry name" value="Zn(2)-C6 fungal-type DNA-binding domain"/>
    <property type="match status" value="1"/>
</dbReference>
<evidence type="ECO:0000256" key="3">
    <source>
        <dbReference type="SAM" id="MobiDB-lite"/>
    </source>
</evidence>
<dbReference type="STRING" id="1314674.A0A0D7B0N3"/>
<keyword evidence="6" id="KW-1185">Reference proteome</keyword>
<feature type="compositionally biased region" description="Pro residues" evidence="3">
    <location>
        <begin position="93"/>
        <end position="105"/>
    </location>
</feature>
<dbReference type="GO" id="GO:0008270">
    <property type="term" value="F:zinc ion binding"/>
    <property type="evidence" value="ECO:0007669"/>
    <property type="project" value="InterPro"/>
</dbReference>
<protein>
    <recommendedName>
        <fullName evidence="4">Zn(2)-C6 fungal-type domain-containing protein</fullName>
    </recommendedName>
</protein>
<dbReference type="OrthoDB" id="4456959at2759"/>
<dbReference type="GO" id="GO:0000981">
    <property type="term" value="F:DNA-binding transcription factor activity, RNA polymerase II-specific"/>
    <property type="evidence" value="ECO:0007669"/>
    <property type="project" value="InterPro"/>
</dbReference>
<feature type="region of interest" description="Disordered" evidence="3">
    <location>
        <begin position="79"/>
        <end position="105"/>
    </location>
</feature>
<dbReference type="PROSITE" id="PS00463">
    <property type="entry name" value="ZN2_CY6_FUNGAL_1"/>
    <property type="match status" value="1"/>
</dbReference>
<dbReference type="InterPro" id="IPR007219">
    <property type="entry name" value="XnlR_reg_dom"/>
</dbReference>
<sequence length="732" mass="82538">MSENPTKRRRLANSCDSCKKRKIKCDSSEKKDGEKCSNCIVYGAECTHEIIAKKRGPKSAYVEGLEHRLKQVEGLLQQMSGSSPSIGSGSDSPSPPSNAMPVPEPLLPSLRPDVVAGCNCTDDDMTHVDLVEKMERLTMYNNPRFFGASSSFSLAKTALHLKETTVGVTSETRPAGVEYWYLKPWERATAERHLLRMKPYVFPPADLLRDLCEIYFTNINHFMPALHRPSFDKHLSSHLHLRDPKFADLVLMVCAVASVHSNDLRVRAEGHEDQVLSAGWKYFEQVDLGKNIVWEPVSLFELQTYALSINYLQSTTVPQTTWTQLGVALRLAVEIGIHRRKPDGYKQTAEDEQFKRTFWCLLCYDRIVSVFLGRPSSVRDEDFDSELPVECDDEYWEIAEDGTVTFNQPKETPSKLAFFIAQLKLCEILAFVMRTLYSIKKSRLVGKDIEQKMVETLDSTMNRLLTDFPEHLRWSSTRPQSLFKEQSAVLYYMYYLTQIEIHRPFSRTSPTSLVMCTVAARSCSRIVEDNIANGVAIRIAPLMVLSPFVSGIVLCMNVWGGRAGMCPVSRGSAYDREIQACLKVLELGSERSNLCGRMWNILKQLAAGTESAKRDEMKLKRPRPEEEAVEEEEAIHRQNTENAALDAQMFPWMMDGTTADGTGLLDGLGLDTDFMKTMDMWAAAPSTFNPNEWSAYVNNNGAIEDAGQQTGFAGFTNMQWTDSGPFVEGMRL</sequence>
<dbReference type="EMBL" id="KN880679">
    <property type="protein sequence ID" value="KIY63689.1"/>
    <property type="molecule type" value="Genomic_DNA"/>
</dbReference>
<gene>
    <name evidence="5" type="ORF">CYLTODRAFT_425873</name>
</gene>
<dbReference type="SMART" id="SM00066">
    <property type="entry name" value="GAL4"/>
    <property type="match status" value="1"/>
</dbReference>